<organism evidence="3 4">
    <name type="scientific">Ketogulonicigenium vulgare (strain WSH-001)</name>
    <dbReference type="NCBI Taxonomy" id="759362"/>
    <lineage>
        <taxon>Bacteria</taxon>
        <taxon>Pseudomonadati</taxon>
        <taxon>Pseudomonadota</taxon>
        <taxon>Alphaproteobacteria</taxon>
        <taxon>Rhodobacterales</taxon>
        <taxon>Roseobacteraceae</taxon>
        <taxon>Ketogulonicigenium</taxon>
    </lineage>
</organism>
<dbReference type="PATRIC" id="fig|759362.5.peg.1573"/>
<protein>
    <submittedName>
        <fullName evidence="3">Helix-turn-helix type 11</fullName>
    </submittedName>
</protein>
<dbReference type="Pfam" id="PF08279">
    <property type="entry name" value="HTH_11"/>
    <property type="match status" value="1"/>
</dbReference>
<dbReference type="RefSeq" id="WP_013383010.1">
    <property type="nucleotide sequence ID" value="NC_017384.1"/>
</dbReference>
<evidence type="ECO:0000313" key="4">
    <source>
        <dbReference type="Proteomes" id="UP000000692"/>
    </source>
</evidence>
<dbReference type="SUPFAM" id="SSF46785">
    <property type="entry name" value="Winged helix' DNA-binding domain"/>
    <property type="match status" value="1"/>
</dbReference>
<dbReference type="EMBL" id="CP002018">
    <property type="protein sequence ID" value="AEM41359.1"/>
    <property type="molecule type" value="Genomic_DNA"/>
</dbReference>
<gene>
    <name evidence="3" type="ordered locus">KVU_1520</name>
</gene>
<proteinExistence type="predicted"/>
<dbReference type="OrthoDB" id="9807255at2"/>
<name>F9Y9M1_KETVW</name>
<dbReference type="InterPro" id="IPR013196">
    <property type="entry name" value="HTH_11"/>
</dbReference>
<dbReference type="PANTHER" id="PTHR34580:SF3">
    <property type="entry name" value="PROTEIN PAFB"/>
    <property type="match status" value="1"/>
</dbReference>
<dbReference type="InterPro" id="IPR036390">
    <property type="entry name" value="WH_DNA-bd_sf"/>
</dbReference>
<dbReference type="Pfam" id="PF13280">
    <property type="entry name" value="WYL"/>
    <property type="match status" value="1"/>
</dbReference>
<dbReference type="InterPro" id="IPR051534">
    <property type="entry name" value="CBASS_pafABC_assoc_protein"/>
</dbReference>
<sequence length="222" mass="23931">MPSPRNQRLFQIMQILRSAPGGALLSAHDIATQTGVSDRTIYRDMATLIDSGLPVAGTPGQGYHITAAITLPPLNLSLDEIEALHIGLSILGEADDIGLRAAAQSLSNKVDAALSADLSDADRRWALSGPGVNAAVAEAARGFHFLPVLRSAIARRQKLRLSLSASASPPSERIVRPLRIDYWGRIWSLQCWCETTGGMEQLRTDHIDSVNVLPQLFTPPPQ</sequence>
<dbReference type="InterPro" id="IPR036388">
    <property type="entry name" value="WH-like_DNA-bd_sf"/>
</dbReference>
<dbReference type="KEGG" id="kvl:KVU_1520"/>
<dbReference type="Proteomes" id="UP000000692">
    <property type="component" value="Chromosome"/>
</dbReference>
<dbReference type="PROSITE" id="PS52050">
    <property type="entry name" value="WYL"/>
    <property type="match status" value="1"/>
</dbReference>
<feature type="domain" description="Helix-turn-helix type 11" evidence="1">
    <location>
        <begin position="8"/>
        <end position="63"/>
    </location>
</feature>
<keyword evidence="4" id="KW-1185">Reference proteome</keyword>
<evidence type="ECO:0000259" key="1">
    <source>
        <dbReference type="Pfam" id="PF08279"/>
    </source>
</evidence>
<dbReference type="PANTHER" id="PTHR34580">
    <property type="match status" value="1"/>
</dbReference>
<dbReference type="AlphaFoldDB" id="F9Y9M1"/>
<dbReference type="eggNOG" id="COG2378">
    <property type="taxonomic scope" value="Bacteria"/>
</dbReference>
<dbReference type="InterPro" id="IPR026881">
    <property type="entry name" value="WYL_dom"/>
</dbReference>
<evidence type="ECO:0000313" key="3">
    <source>
        <dbReference type="EMBL" id="AEM41359.1"/>
    </source>
</evidence>
<feature type="domain" description="WYL" evidence="2">
    <location>
        <begin position="145"/>
        <end position="211"/>
    </location>
</feature>
<dbReference type="Gene3D" id="1.10.10.10">
    <property type="entry name" value="Winged helix-like DNA-binding domain superfamily/Winged helix DNA-binding domain"/>
    <property type="match status" value="1"/>
</dbReference>
<evidence type="ECO:0000259" key="2">
    <source>
        <dbReference type="Pfam" id="PF13280"/>
    </source>
</evidence>
<dbReference type="HOGENOM" id="CLU_041141_7_1_5"/>
<reference evidence="3 4" key="1">
    <citation type="journal article" date="2011" name="J. Bacteriol.">
        <title>Complete genome sequence of the industrial strain Ketogulonicigenium vulgare WSH-001.</title>
        <authorList>
            <person name="Liu L."/>
            <person name="Li Y."/>
            <person name="Zhang J."/>
            <person name="Zhou Z."/>
            <person name="Liu J."/>
            <person name="Li X."/>
            <person name="Zhou J."/>
            <person name="Du G."/>
            <person name="Wang L."/>
            <person name="Chen J."/>
        </authorList>
    </citation>
    <scope>NUCLEOTIDE SEQUENCE [LARGE SCALE GENOMIC DNA]</scope>
    <source>
        <strain evidence="3 4">WSH-001</strain>
    </source>
</reference>
<accession>F9Y9M1</accession>